<name>A0A4S4DJN3_CAMSN</name>
<feature type="compositionally biased region" description="Basic and acidic residues" evidence="1">
    <location>
        <begin position="18"/>
        <end position="29"/>
    </location>
</feature>
<keyword evidence="3" id="KW-1185">Reference proteome</keyword>
<feature type="region of interest" description="Disordered" evidence="1">
    <location>
        <begin position="102"/>
        <end position="134"/>
    </location>
</feature>
<feature type="compositionally biased region" description="Polar residues" evidence="1">
    <location>
        <begin position="32"/>
        <end position="56"/>
    </location>
</feature>
<proteinExistence type="predicted"/>
<dbReference type="InterPro" id="IPR039624">
    <property type="entry name" value="LEA1/2/D7/KIN2"/>
</dbReference>
<protein>
    <submittedName>
        <fullName evidence="2">Uncharacterized protein</fullName>
    </submittedName>
</protein>
<dbReference type="EMBL" id="SDRB02011061">
    <property type="protein sequence ID" value="THG03045.1"/>
    <property type="molecule type" value="Genomic_DNA"/>
</dbReference>
<gene>
    <name evidence="2" type="ORF">TEA_010719</name>
</gene>
<organism evidence="2 3">
    <name type="scientific">Camellia sinensis var. sinensis</name>
    <name type="common">China tea</name>
    <dbReference type="NCBI Taxonomy" id="542762"/>
    <lineage>
        <taxon>Eukaryota</taxon>
        <taxon>Viridiplantae</taxon>
        <taxon>Streptophyta</taxon>
        <taxon>Embryophyta</taxon>
        <taxon>Tracheophyta</taxon>
        <taxon>Spermatophyta</taxon>
        <taxon>Magnoliopsida</taxon>
        <taxon>eudicotyledons</taxon>
        <taxon>Gunneridae</taxon>
        <taxon>Pentapetalae</taxon>
        <taxon>asterids</taxon>
        <taxon>Ericales</taxon>
        <taxon>Theaceae</taxon>
        <taxon>Camellia</taxon>
    </lineage>
</organism>
<dbReference type="PANTHER" id="PTHR34191:SF9">
    <property type="entry name" value="F6D8.10"/>
    <property type="match status" value="1"/>
</dbReference>
<evidence type="ECO:0000313" key="3">
    <source>
        <dbReference type="Proteomes" id="UP000306102"/>
    </source>
</evidence>
<dbReference type="STRING" id="542762.A0A4S4DJN3"/>
<reference evidence="2 3" key="1">
    <citation type="journal article" date="2018" name="Proc. Natl. Acad. Sci. U.S.A.">
        <title>Draft genome sequence of Camellia sinensis var. sinensis provides insights into the evolution of the tea genome and tea quality.</title>
        <authorList>
            <person name="Wei C."/>
            <person name="Yang H."/>
            <person name="Wang S."/>
            <person name="Zhao J."/>
            <person name="Liu C."/>
            <person name="Gao L."/>
            <person name="Xia E."/>
            <person name="Lu Y."/>
            <person name="Tai Y."/>
            <person name="She G."/>
            <person name="Sun J."/>
            <person name="Cao H."/>
            <person name="Tong W."/>
            <person name="Gao Q."/>
            <person name="Li Y."/>
            <person name="Deng W."/>
            <person name="Jiang X."/>
            <person name="Wang W."/>
            <person name="Chen Q."/>
            <person name="Zhang S."/>
            <person name="Li H."/>
            <person name="Wu J."/>
            <person name="Wang P."/>
            <person name="Li P."/>
            <person name="Shi C."/>
            <person name="Zheng F."/>
            <person name="Jian J."/>
            <person name="Huang B."/>
            <person name="Shan D."/>
            <person name="Shi M."/>
            <person name="Fang C."/>
            <person name="Yue Y."/>
            <person name="Li F."/>
            <person name="Li D."/>
            <person name="Wei S."/>
            <person name="Han B."/>
            <person name="Jiang C."/>
            <person name="Yin Y."/>
            <person name="Xia T."/>
            <person name="Zhang Z."/>
            <person name="Bennetzen J.L."/>
            <person name="Zhao S."/>
            <person name="Wan X."/>
        </authorList>
    </citation>
    <scope>NUCLEOTIDE SEQUENCE [LARGE SCALE GENOMIC DNA]</scope>
    <source>
        <strain evidence="3">cv. Shuchazao</strain>
        <tissue evidence="2">Leaf</tissue>
    </source>
</reference>
<sequence length="134" mass="13772">MEKQGGRDMSYNSAEMGGQDHRSMSHPADDMSGQTQMRHDQVMNQGSKNPAQGAQGVQGTNFIQQTGENVMSMAHGAATIAQGAVQGAANIAQGAAMGAANVAQGAASAMKNTLGVNPDNTSNTNNPSKPNTRI</sequence>
<accession>A0A4S4DJN3</accession>
<evidence type="ECO:0000313" key="2">
    <source>
        <dbReference type="EMBL" id="THG03045.1"/>
    </source>
</evidence>
<dbReference type="PANTHER" id="PTHR34191">
    <property type="entry name" value="LATE EMBRYOGENESIS ABUNDANT PROTEIN (LEA) FAMILY PROTEIN"/>
    <property type="match status" value="1"/>
</dbReference>
<feature type="region of interest" description="Disordered" evidence="1">
    <location>
        <begin position="1"/>
        <end position="56"/>
    </location>
</feature>
<feature type="compositionally biased region" description="Low complexity" evidence="1">
    <location>
        <begin position="117"/>
        <end position="134"/>
    </location>
</feature>
<evidence type="ECO:0000256" key="1">
    <source>
        <dbReference type="SAM" id="MobiDB-lite"/>
    </source>
</evidence>
<comment type="caution">
    <text evidence="2">The sequence shown here is derived from an EMBL/GenBank/DDBJ whole genome shotgun (WGS) entry which is preliminary data.</text>
</comment>
<dbReference type="AlphaFoldDB" id="A0A4S4DJN3"/>
<dbReference type="Proteomes" id="UP000306102">
    <property type="component" value="Unassembled WGS sequence"/>
</dbReference>